<keyword evidence="8" id="KW-1185">Reference proteome</keyword>
<sequence>MEQPQELPLHFPAATSPPSDHEFDHGEDHPDSSPVGSPELAESHFPTPTDQPQPAVLTDDLRRKIIKQVSLAGSKVEYYFSDENLPNDKFMLKYVTRNVEGFVPIGVVASFRKMKKLTKDTSWIVAALKESTFLVVSSNGKMVKRLHPLPSAEIKDPMVCTVLVENLPEDHSVNYLNRLFGEAGTKQFILFLIASIKNITIRDPHDVIDPKKCTVAEKLISRKLHALVEYDTVEAAEKAVSPLPVATLNNEQDWRYGLRVKLLKKPNNPGQKKKVWRELEPEKGSTVQTTEPFASEENHDASEHHDDPHDGVGEDVDLLSRDKNGPHIPRDKNGQKGRNRGGGRRQKYHATNGHGHGTQYSSHGVEPSKPPPGPKMPDGTRGFTMGRGRPLPATS</sequence>
<dbReference type="EMBL" id="PNBA02000011">
    <property type="protein sequence ID" value="KAG6407212.1"/>
    <property type="molecule type" value="Genomic_DNA"/>
</dbReference>
<dbReference type="SUPFAM" id="SSF46785">
    <property type="entry name" value="Winged helix' DNA-binding domain"/>
    <property type="match status" value="1"/>
</dbReference>
<feature type="compositionally biased region" description="Basic and acidic residues" evidence="5">
    <location>
        <begin position="296"/>
        <end position="334"/>
    </location>
</feature>
<dbReference type="AlphaFoldDB" id="A0A8X8X6C4"/>
<proteinExistence type="predicted"/>
<evidence type="ECO:0000256" key="2">
    <source>
        <dbReference type="ARBA" id="ARBA00022884"/>
    </source>
</evidence>
<organism evidence="7">
    <name type="scientific">Salvia splendens</name>
    <name type="common">Scarlet sage</name>
    <dbReference type="NCBI Taxonomy" id="180675"/>
    <lineage>
        <taxon>Eukaryota</taxon>
        <taxon>Viridiplantae</taxon>
        <taxon>Streptophyta</taxon>
        <taxon>Embryophyta</taxon>
        <taxon>Tracheophyta</taxon>
        <taxon>Spermatophyta</taxon>
        <taxon>Magnoliopsida</taxon>
        <taxon>eudicotyledons</taxon>
        <taxon>Gunneridae</taxon>
        <taxon>Pentapetalae</taxon>
        <taxon>asterids</taxon>
        <taxon>lamiids</taxon>
        <taxon>Lamiales</taxon>
        <taxon>Lamiaceae</taxon>
        <taxon>Nepetoideae</taxon>
        <taxon>Mentheae</taxon>
        <taxon>Salviinae</taxon>
        <taxon>Salvia</taxon>
        <taxon>Salvia subgen. Calosphace</taxon>
        <taxon>core Calosphace</taxon>
    </lineage>
</organism>
<dbReference type="GO" id="GO:0003729">
    <property type="term" value="F:mRNA binding"/>
    <property type="evidence" value="ECO:0007669"/>
    <property type="project" value="TreeGrafter"/>
</dbReference>
<keyword evidence="2 4" id="KW-0694">RNA-binding</keyword>
<accession>A0A8X8X6C4</accession>
<dbReference type="PRINTS" id="PR00302">
    <property type="entry name" value="LUPUSLA"/>
</dbReference>
<dbReference type="SUPFAM" id="SSF54928">
    <property type="entry name" value="RNA-binding domain, RBD"/>
    <property type="match status" value="1"/>
</dbReference>
<dbReference type="InterPro" id="IPR036390">
    <property type="entry name" value="WH_DNA-bd_sf"/>
</dbReference>
<protein>
    <recommendedName>
        <fullName evidence="6">HTH La-type RNA-binding domain-containing protein</fullName>
    </recommendedName>
</protein>
<feature type="region of interest" description="Disordered" evidence="5">
    <location>
        <begin position="265"/>
        <end position="395"/>
    </location>
</feature>
<dbReference type="InterPro" id="IPR006630">
    <property type="entry name" value="La_HTH"/>
</dbReference>
<keyword evidence="3" id="KW-0539">Nucleus</keyword>
<comment type="caution">
    <text evidence="7">The sequence shown here is derived from an EMBL/GenBank/DDBJ whole genome shotgun (WGS) entry which is preliminary data.</text>
</comment>
<evidence type="ECO:0000313" key="7">
    <source>
        <dbReference type="EMBL" id="KAG6407212.1"/>
    </source>
</evidence>
<reference evidence="7" key="1">
    <citation type="submission" date="2018-01" db="EMBL/GenBank/DDBJ databases">
        <authorList>
            <person name="Mao J.F."/>
        </authorList>
    </citation>
    <scope>NUCLEOTIDE SEQUENCE</scope>
    <source>
        <strain evidence="7">Huo1</strain>
        <tissue evidence="7">Leaf</tissue>
    </source>
</reference>
<dbReference type="PROSITE" id="PS50961">
    <property type="entry name" value="HTH_LA"/>
    <property type="match status" value="1"/>
</dbReference>
<name>A0A8X8X6C4_SALSN</name>
<feature type="region of interest" description="Disordered" evidence="5">
    <location>
        <begin position="1"/>
        <end position="55"/>
    </location>
</feature>
<evidence type="ECO:0000256" key="4">
    <source>
        <dbReference type="PROSITE-ProRule" id="PRU00332"/>
    </source>
</evidence>
<evidence type="ECO:0000259" key="6">
    <source>
        <dbReference type="PROSITE" id="PS50961"/>
    </source>
</evidence>
<feature type="domain" description="HTH La-type RNA-binding" evidence="6">
    <location>
        <begin position="62"/>
        <end position="153"/>
    </location>
</feature>
<dbReference type="InterPro" id="IPR012677">
    <property type="entry name" value="Nucleotide-bd_a/b_plait_sf"/>
</dbReference>
<gene>
    <name evidence="7" type="ORF">SASPL_130196</name>
</gene>
<evidence type="ECO:0000256" key="3">
    <source>
        <dbReference type="ARBA" id="ARBA00023242"/>
    </source>
</evidence>
<feature type="compositionally biased region" description="Basic residues" evidence="5">
    <location>
        <begin position="335"/>
        <end position="348"/>
    </location>
</feature>
<dbReference type="PANTHER" id="PTHR22792:SF159">
    <property type="entry name" value="LA-RELATED PROTEIN 1B-RELATED"/>
    <property type="match status" value="1"/>
</dbReference>
<dbReference type="GO" id="GO:1990904">
    <property type="term" value="C:ribonucleoprotein complex"/>
    <property type="evidence" value="ECO:0007669"/>
    <property type="project" value="InterPro"/>
</dbReference>
<dbReference type="GO" id="GO:0006396">
    <property type="term" value="P:RNA processing"/>
    <property type="evidence" value="ECO:0007669"/>
    <property type="project" value="InterPro"/>
</dbReference>
<evidence type="ECO:0000256" key="5">
    <source>
        <dbReference type="SAM" id="MobiDB-lite"/>
    </source>
</evidence>
<evidence type="ECO:0000313" key="8">
    <source>
        <dbReference type="Proteomes" id="UP000298416"/>
    </source>
</evidence>
<dbReference type="Pfam" id="PF05383">
    <property type="entry name" value="La"/>
    <property type="match status" value="1"/>
</dbReference>
<dbReference type="InterPro" id="IPR045180">
    <property type="entry name" value="La_dom_prot"/>
</dbReference>
<dbReference type="Gene3D" id="1.10.10.10">
    <property type="entry name" value="Winged helix-like DNA-binding domain superfamily/Winged helix DNA-binding domain"/>
    <property type="match status" value="1"/>
</dbReference>
<evidence type="ECO:0000256" key="1">
    <source>
        <dbReference type="ARBA" id="ARBA00004123"/>
    </source>
</evidence>
<dbReference type="InterPro" id="IPR036388">
    <property type="entry name" value="WH-like_DNA-bd_sf"/>
</dbReference>
<comment type="subcellular location">
    <subcellularLocation>
        <location evidence="1">Nucleus</location>
    </subcellularLocation>
</comment>
<dbReference type="InterPro" id="IPR035979">
    <property type="entry name" value="RBD_domain_sf"/>
</dbReference>
<dbReference type="Proteomes" id="UP000298416">
    <property type="component" value="Unassembled WGS sequence"/>
</dbReference>
<feature type="compositionally biased region" description="Basic and acidic residues" evidence="5">
    <location>
        <begin position="19"/>
        <end position="31"/>
    </location>
</feature>
<dbReference type="Gene3D" id="3.30.70.330">
    <property type="match status" value="1"/>
</dbReference>
<dbReference type="GO" id="GO:0005634">
    <property type="term" value="C:nucleus"/>
    <property type="evidence" value="ECO:0007669"/>
    <property type="project" value="UniProtKB-SubCell"/>
</dbReference>
<dbReference type="InterPro" id="IPR002344">
    <property type="entry name" value="Lupus_La"/>
</dbReference>
<dbReference type="PANTHER" id="PTHR22792">
    <property type="entry name" value="LUPUS LA PROTEIN-RELATED"/>
    <property type="match status" value="1"/>
</dbReference>
<dbReference type="SMART" id="SM00715">
    <property type="entry name" value="LA"/>
    <property type="match status" value="1"/>
</dbReference>
<reference evidence="7" key="2">
    <citation type="submission" date="2020-08" db="EMBL/GenBank/DDBJ databases">
        <title>Plant Genome Project.</title>
        <authorList>
            <person name="Zhang R.-G."/>
        </authorList>
    </citation>
    <scope>NUCLEOTIDE SEQUENCE</scope>
    <source>
        <strain evidence="7">Huo1</strain>
        <tissue evidence="7">Leaf</tissue>
    </source>
</reference>